<accession>A0A151QSL4</accession>
<protein>
    <submittedName>
        <fullName evidence="1">Uncharacterized protein</fullName>
    </submittedName>
</protein>
<dbReference type="AlphaFoldDB" id="A0A151QSL4"/>
<sequence>MNYLAREALHGKLKSILFLTPCHATPYYSMLHHNLKRRDFIQKQGLFLVRKLIVS</sequence>
<proteinExistence type="predicted"/>
<evidence type="ECO:0000313" key="1">
    <source>
        <dbReference type="EMBL" id="KYP33303.1"/>
    </source>
</evidence>
<keyword evidence="2" id="KW-1185">Reference proteome</keyword>
<reference evidence="1" key="1">
    <citation type="journal article" date="2012" name="Nat. Biotechnol.">
        <title>Draft genome sequence of pigeonpea (Cajanus cajan), an orphan legume crop of resource-poor farmers.</title>
        <authorList>
            <person name="Varshney R.K."/>
            <person name="Chen W."/>
            <person name="Li Y."/>
            <person name="Bharti A.K."/>
            <person name="Saxena R.K."/>
            <person name="Schlueter J.A."/>
            <person name="Donoghue M.T."/>
            <person name="Azam S."/>
            <person name="Fan G."/>
            <person name="Whaley A.M."/>
            <person name="Farmer A.D."/>
            <person name="Sheridan J."/>
            <person name="Iwata A."/>
            <person name="Tuteja R."/>
            <person name="Penmetsa R.V."/>
            <person name="Wu W."/>
            <person name="Upadhyaya H.D."/>
            <person name="Yang S.P."/>
            <person name="Shah T."/>
            <person name="Saxena K.B."/>
            <person name="Michael T."/>
            <person name="McCombie W.R."/>
            <person name="Yang B."/>
            <person name="Zhang G."/>
            <person name="Yang H."/>
            <person name="Wang J."/>
            <person name="Spillane C."/>
            <person name="Cook D.R."/>
            <person name="May G.D."/>
            <person name="Xu X."/>
            <person name="Jackson S.A."/>
        </authorList>
    </citation>
    <scope>NUCLEOTIDE SEQUENCE [LARGE SCALE GENOMIC DNA]</scope>
</reference>
<gene>
    <name evidence="1" type="ORF">KK1_045854</name>
</gene>
<dbReference type="EMBL" id="KQ484929">
    <property type="protein sequence ID" value="KYP33303.1"/>
    <property type="molecule type" value="Genomic_DNA"/>
</dbReference>
<dbReference type="STRING" id="3821.A0A151QSL4"/>
<dbReference type="Proteomes" id="UP000075243">
    <property type="component" value="Unassembled WGS sequence"/>
</dbReference>
<evidence type="ECO:0000313" key="2">
    <source>
        <dbReference type="Proteomes" id="UP000075243"/>
    </source>
</evidence>
<organism evidence="1 2">
    <name type="scientific">Cajanus cajan</name>
    <name type="common">Pigeon pea</name>
    <name type="synonym">Cajanus indicus</name>
    <dbReference type="NCBI Taxonomy" id="3821"/>
    <lineage>
        <taxon>Eukaryota</taxon>
        <taxon>Viridiplantae</taxon>
        <taxon>Streptophyta</taxon>
        <taxon>Embryophyta</taxon>
        <taxon>Tracheophyta</taxon>
        <taxon>Spermatophyta</taxon>
        <taxon>Magnoliopsida</taxon>
        <taxon>eudicotyledons</taxon>
        <taxon>Gunneridae</taxon>
        <taxon>Pentapetalae</taxon>
        <taxon>rosids</taxon>
        <taxon>fabids</taxon>
        <taxon>Fabales</taxon>
        <taxon>Fabaceae</taxon>
        <taxon>Papilionoideae</taxon>
        <taxon>50 kb inversion clade</taxon>
        <taxon>NPAAA clade</taxon>
        <taxon>indigoferoid/millettioid clade</taxon>
        <taxon>Phaseoleae</taxon>
        <taxon>Cajanus</taxon>
    </lineage>
</organism>
<dbReference type="Gramene" id="C.cajan_43788.t">
    <property type="protein sequence ID" value="C.cajan_43788.t.cds1"/>
    <property type="gene ID" value="C.cajan_43788"/>
</dbReference>
<name>A0A151QSL4_CAJCA</name>